<dbReference type="Proteomes" id="UP001460270">
    <property type="component" value="Unassembled WGS sequence"/>
</dbReference>
<comment type="caution">
    <text evidence="2">The sequence shown here is derived from an EMBL/GenBank/DDBJ whole genome shotgun (WGS) entry which is preliminary data.</text>
</comment>
<evidence type="ECO:0000313" key="3">
    <source>
        <dbReference type="Proteomes" id="UP001460270"/>
    </source>
</evidence>
<gene>
    <name evidence="2" type="ORF">WMY93_031395</name>
</gene>
<evidence type="ECO:0000313" key="2">
    <source>
        <dbReference type="EMBL" id="KAK7877946.1"/>
    </source>
</evidence>
<protein>
    <submittedName>
        <fullName evidence="2">Uncharacterized protein</fullName>
    </submittedName>
</protein>
<feature type="region of interest" description="Disordered" evidence="1">
    <location>
        <begin position="1"/>
        <end position="36"/>
    </location>
</feature>
<dbReference type="EMBL" id="JBBPFD010000663">
    <property type="protein sequence ID" value="KAK7877946.1"/>
    <property type="molecule type" value="Genomic_DNA"/>
</dbReference>
<feature type="compositionally biased region" description="Low complexity" evidence="1">
    <location>
        <begin position="1"/>
        <end position="16"/>
    </location>
</feature>
<sequence length="59" mass="6551">MCPGSSVGSPTGGTCPEHLTRESSRSHLKQMTEPPLHHHLQSRLFGYYPKLMTTGEGWN</sequence>
<organism evidence="2 3">
    <name type="scientific">Mugilogobius chulae</name>
    <name type="common">yellowstripe goby</name>
    <dbReference type="NCBI Taxonomy" id="88201"/>
    <lineage>
        <taxon>Eukaryota</taxon>
        <taxon>Metazoa</taxon>
        <taxon>Chordata</taxon>
        <taxon>Craniata</taxon>
        <taxon>Vertebrata</taxon>
        <taxon>Euteleostomi</taxon>
        <taxon>Actinopterygii</taxon>
        <taxon>Neopterygii</taxon>
        <taxon>Teleostei</taxon>
        <taxon>Neoteleostei</taxon>
        <taxon>Acanthomorphata</taxon>
        <taxon>Gobiaria</taxon>
        <taxon>Gobiiformes</taxon>
        <taxon>Gobioidei</taxon>
        <taxon>Gobiidae</taxon>
        <taxon>Gobionellinae</taxon>
        <taxon>Mugilogobius</taxon>
    </lineage>
</organism>
<reference evidence="3" key="1">
    <citation type="submission" date="2024-04" db="EMBL/GenBank/DDBJ databases">
        <title>Salinicola lusitanus LLJ914,a marine bacterium isolated from the Okinawa Trough.</title>
        <authorList>
            <person name="Li J."/>
        </authorList>
    </citation>
    <scope>NUCLEOTIDE SEQUENCE [LARGE SCALE GENOMIC DNA]</scope>
</reference>
<proteinExistence type="predicted"/>
<keyword evidence="3" id="KW-1185">Reference proteome</keyword>
<feature type="non-terminal residue" evidence="2">
    <location>
        <position position="59"/>
    </location>
</feature>
<name>A0AAW0MMH2_9GOBI</name>
<dbReference type="AlphaFoldDB" id="A0AAW0MMH2"/>
<accession>A0AAW0MMH2</accession>
<evidence type="ECO:0000256" key="1">
    <source>
        <dbReference type="SAM" id="MobiDB-lite"/>
    </source>
</evidence>